<evidence type="ECO:0008006" key="4">
    <source>
        <dbReference type="Google" id="ProtNLM"/>
    </source>
</evidence>
<feature type="non-terminal residue" evidence="2">
    <location>
        <position position="1"/>
    </location>
</feature>
<accession>A0ABR9SKI9</accession>
<sequence length="150" mass="17386">IDAHPEFIDNLKFLVSIDNSFIESARDAIAVNRSEVAIVLISTVVEHQLNMFYREALNERDNLDDDTITKIIRSNSLSDKTGWLFKLVFQDEIDADLQRKLLNLAELRNQIVHYKALPENIDNQYSGSHNMIRIKIKELDFDEVFGTLTY</sequence>
<evidence type="ECO:0000313" key="2">
    <source>
        <dbReference type="EMBL" id="MBE7942865.1"/>
    </source>
</evidence>
<keyword evidence="3" id="KW-1185">Reference proteome</keyword>
<reference evidence="2 3" key="1">
    <citation type="submission" date="2020-10" db="EMBL/GenBank/DDBJ databases">
        <title>Draft genome of Ramlibacter aquaticus LMG 30558.</title>
        <authorList>
            <person name="Props R."/>
        </authorList>
    </citation>
    <scope>NUCLEOTIDE SEQUENCE [LARGE SCALE GENOMIC DNA]</scope>
    <source>
        <strain evidence="2 3">LMG 30558</strain>
    </source>
</reference>
<protein>
    <recommendedName>
        <fullName evidence="4">RiboL-PSP-HEPN domain-containing protein</fullName>
    </recommendedName>
</protein>
<evidence type="ECO:0000256" key="1">
    <source>
        <dbReference type="SAM" id="Coils"/>
    </source>
</evidence>
<dbReference type="Proteomes" id="UP000715965">
    <property type="component" value="Unassembled WGS sequence"/>
</dbReference>
<keyword evidence="1" id="KW-0175">Coiled coil</keyword>
<dbReference type="RefSeq" id="WP_193782403.1">
    <property type="nucleotide sequence ID" value="NZ_JADDOJ010000190.1"/>
</dbReference>
<feature type="non-terminal residue" evidence="2">
    <location>
        <position position="150"/>
    </location>
</feature>
<evidence type="ECO:0000313" key="3">
    <source>
        <dbReference type="Proteomes" id="UP000715965"/>
    </source>
</evidence>
<organism evidence="2 3">
    <name type="scientific">Ramlibacter aquaticus</name>
    <dbReference type="NCBI Taxonomy" id="2780094"/>
    <lineage>
        <taxon>Bacteria</taxon>
        <taxon>Pseudomonadati</taxon>
        <taxon>Pseudomonadota</taxon>
        <taxon>Betaproteobacteria</taxon>
        <taxon>Burkholderiales</taxon>
        <taxon>Comamonadaceae</taxon>
        <taxon>Ramlibacter</taxon>
    </lineage>
</organism>
<feature type="coiled-coil region" evidence="1">
    <location>
        <begin position="90"/>
        <end position="117"/>
    </location>
</feature>
<dbReference type="EMBL" id="JADDOJ010000190">
    <property type="protein sequence ID" value="MBE7942865.1"/>
    <property type="molecule type" value="Genomic_DNA"/>
</dbReference>
<comment type="caution">
    <text evidence="2">The sequence shown here is derived from an EMBL/GenBank/DDBJ whole genome shotgun (WGS) entry which is preliminary data.</text>
</comment>
<proteinExistence type="predicted"/>
<gene>
    <name evidence="2" type="ORF">IM725_20080</name>
</gene>
<name>A0ABR9SKI9_9BURK</name>